<organism evidence="2 3">
    <name type="scientific">Dactylonectria estremocensis</name>
    <dbReference type="NCBI Taxonomy" id="1079267"/>
    <lineage>
        <taxon>Eukaryota</taxon>
        <taxon>Fungi</taxon>
        <taxon>Dikarya</taxon>
        <taxon>Ascomycota</taxon>
        <taxon>Pezizomycotina</taxon>
        <taxon>Sordariomycetes</taxon>
        <taxon>Hypocreomycetidae</taxon>
        <taxon>Hypocreales</taxon>
        <taxon>Nectriaceae</taxon>
        <taxon>Dactylonectria</taxon>
    </lineage>
</organism>
<dbReference type="Proteomes" id="UP000717696">
    <property type="component" value="Unassembled WGS sequence"/>
</dbReference>
<dbReference type="AlphaFoldDB" id="A0A9P9FEU4"/>
<sequence>MKAKWTCVNLDWPIWLRSIFRHLRLGLKPSKYTSFLNCAGGELLMMSVPQLEIHPFEMGTRLPAGVQKSTVVLQWPQKLQHDLSGHELRLASLTPEAGLDVPGFVGPHLALAMGAGIGVVPLLRHILRPDCRLLHPSHPQVFLFHASRLAVVMAFAAAILAHQSPDWTV</sequence>
<name>A0A9P9FEU4_9HYPO</name>
<keyword evidence="1" id="KW-0472">Membrane</keyword>
<keyword evidence="3" id="KW-1185">Reference proteome</keyword>
<keyword evidence="1" id="KW-0812">Transmembrane</keyword>
<reference evidence="2" key="1">
    <citation type="journal article" date="2021" name="Nat. Commun.">
        <title>Genetic determinants of endophytism in the Arabidopsis root mycobiome.</title>
        <authorList>
            <person name="Mesny F."/>
            <person name="Miyauchi S."/>
            <person name="Thiergart T."/>
            <person name="Pickel B."/>
            <person name="Atanasova L."/>
            <person name="Karlsson M."/>
            <person name="Huettel B."/>
            <person name="Barry K.W."/>
            <person name="Haridas S."/>
            <person name="Chen C."/>
            <person name="Bauer D."/>
            <person name="Andreopoulos W."/>
            <person name="Pangilinan J."/>
            <person name="LaButti K."/>
            <person name="Riley R."/>
            <person name="Lipzen A."/>
            <person name="Clum A."/>
            <person name="Drula E."/>
            <person name="Henrissat B."/>
            <person name="Kohler A."/>
            <person name="Grigoriev I.V."/>
            <person name="Martin F.M."/>
            <person name="Hacquard S."/>
        </authorList>
    </citation>
    <scope>NUCLEOTIDE SEQUENCE</scope>
    <source>
        <strain evidence="2">MPI-CAGE-AT-0021</strain>
    </source>
</reference>
<protein>
    <submittedName>
        <fullName evidence="2">Uncharacterized protein</fullName>
    </submittedName>
</protein>
<gene>
    <name evidence="2" type="ORF">B0J13DRAFT_128799</name>
</gene>
<dbReference type="OrthoDB" id="10614751at2759"/>
<feature type="transmembrane region" description="Helical" evidence="1">
    <location>
        <begin position="139"/>
        <end position="161"/>
    </location>
</feature>
<accession>A0A9P9FEU4</accession>
<evidence type="ECO:0000313" key="2">
    <source>
        <dbReference type="EMBL" id="KAH7160542.1"/>
    </source>
</evidence>
<evidence type="ECO:0000313" key="3">
    <source>
        <dbReference type="Proteomes" id="UP000717696"/>
    </source>
</evidence>
<comment type="caution">
    <text evidence="2">The sequence shown here is derived from an EMBL/GenBank/DDBJ whole genome shotgun (WGS) entry which is preliminary data.</text>
</comment>
<dbReference type="EMBL" id="JAGMUU010000002">
    <property type="protein sequence ID" value="KAH7160542.1"/>
    <property type="molecule type" value="Genomic_DNA"/>
</dbReference>
<keyword evidence="1" id="KW-1133">Transmembrane helix</keyword>
<evidence type="ECO:0000256" key="1">
    <source>
        <dbReference type="SAM" id="Phobius"/>
    </source>
</evidence>
<proteinExistence type="predicted"/>